<dbReference type="OMA" id="DWKVYMH"/>
<feature type="transmembrane region" description="Helical" evidence="6">
    <location>
        <begin position="316"/>
        <end position="333"/>
    </location>
</feature>
<dbReference type="AlphaFoldDB" id="A0A1X2HS30"/>
<keyword evidence="2" id="KW-0813">Transport</keyword>
<feature type="transmembrane region" description="Helical" evidence="6">
    <location>
        <begin position="433"/>
        <end position="455"/>
    </location>
</feature>
<gene>
    <name evidence="8" type="ORF">BCR43DRAFT_554880</name>
</gene>
<dbReference type="GO" id="GO:0022857">
    <property type="term" value="F:transmembrane transporter activity"/>
    <property type="evidence" value="ECO:0007669"/>
    <property type="project" value="InterPro"/>
</dbReference>
<evidence type="ECO:0000256" key="2">
    <source>
        <dbReference type="ARBA" id="ARBA00022448"/>
    </source>
</evidence>
<dbReference type="Pfam" id="PF07690">
    <property type="entry name" value="MFS_1"/>
    <property type="match status" value="1"/>
</dbReference>
<dbReference type="PANTHER" id="PTHR43791:SF19">
    <property type="entry name" value="TRANSPORTER, PUTATIVE (AFU_ORTHOLOGUE AFUA_1G01812)-RELATED"/>
    <property type="match status" value="1"/>
</dbReference>
<keyword evidence="4 6" id="KW-1133">Transmembrane helix</keyword>
<feature type="transmembrane region" description="Helical" evidence="6">
    <location>
        <begin position="113"/>
        <end position="132"/>
    </location>
</feature>
<protein>
    <submittedName>
        <fullName evidence="8">Major facilitator superfamily domain-containing protein</fullName>
    </submittedName>
</protein>
<feature type="domain" description="Major facilitator superfamily (MFS) profile" evidence="7">
    <location>
        <begin position="46"/>
        <end position="460"/>
    </location>
</feature>
<dbReference type="Gene3D" id="1.20.1250.20">
    <property type="entry name" value="MFS general substrate transporter like domains"/>
    <property type="match status" value="2"/>
</dbReference>
<dbReference type="InterPro" id="IPR011701">
    <property type="entry name" value="MFS"/>
</dbReference>
<comment type="caution">
    <text evidence="8">The sequence shown here is derived from an EMBL/GenBank/DDBJ whole genome shotgun (WGS) entry which is preliminary data.</text>
</comment>
<reference evidence="8 9" key="1">
    <citation type="submission" date="2016-07" db="EMBL/GenBank/DDBJ databases">
        <title>Pervasive Adenine N6-methylation of Active Genes in Fungi.</title>
        <authorList>
            <consortium name="DOE Joint Genome Institute"/>
            <person name="Mondo S.J."/>
            <person name="Dannebaum R.O."/>
            <person name="Kuo R.C."/>
            <person name="Labutti K."/>
            <person name="Haridas S."/>
            <person name="Kuo A."/>
            <person name="Salamov A."/>
            <person name="Ahrendt S.R."/>
            <person name="Lipzen A."/>
            <person name="Sullivan W."/>
            <person name="Andreopoulos W.B."/>
            <person name="Clum A."/>
            <person name="Lindquist E."/>
            <person name="Daum C."/>
            <person name="Ramamoorthy G.K."/>
            <person name="Gryganskyi A."/>
            <person name="Culley D."/>
            <person name="Magnuson J.K."/>
            <person name="James T.Y."/>
            <person name="O'Malley M.A."/>
            <person name="Stajich J.E."/>
            <person name="Spatafora J.W."/>
            <person name="Visel A."/>
            <person name="Grigoriev I.V."/>
        </authorList>
    </citation>
    <scope>NUCLEOTIDE SEQUENCE [LARGE SCALE GENOMIC DNA]</scope>
    <source>
        <strain evidence="8 9">NRRL 2496</strain>
    </source>
</reference>
<name>A0A1X2HS30_SYNRA</name>
<dbReference type="CDD" id="cd17327">
    <property type="entry name" value="MFS_FEN2_like"/>
    <property type="match status" value="1"/>
</dbReference>
<comment type="subcellular location">
    <subcellularLocation>
        <location evidence="1">Membrane</location>
        <topology evidence="1">Multi-pass membrane protein</topology>
    </subcellularLocation>
</comment>
<dbReference type="SUPFAM" id="SSF103473">
    <property type="entry name" value="MFS general substrate transporter"/>
    <property type="match status" value="1"/>
</dbReference>
<dbReference type="FunFam" id="1.20.1250.20:FF:000013">
    <property type="entry name" value="MFS general substrate transporter"/>
    <property type="match status" value="1"/>
</dbReference>
<dbReference type="Proteomes" id="UP000242180">
    <property type="component" value="Unassembled WGS sequence"/>
</dbReference>
<keyword evidence="3 6" id="KW-0812">Transmembrane</keyword>
<dbReference type="FunCoup" id="A0A1X2HS30">
    <property type="interactions" value="93"/>
</dbReference>
<feature type="transmembrane region" description="Helical" evidence="6">
    <location>
        <begin position="84"/>
        <end position="101"/>
    </location>
</feature>
<evidence type="ECO:0000313" key="8">
    <source>
        <dbReference type="EMBL" id="ORZ02369.1"/>
    </source>
</evidence>
<dbReference type="OrthoDB" id="2985014at2759"/>
<dbReference type="InterPro" id="IPR020846">
    <property type="entry name" value="MFS_dom"/>
</dbReference>
<feature type="transmembrane region" description="Helical" evidence="6">
    <location>
        <begin position="366"/>
        <end position="390"/>
    </location>
</feature>
<dbReference type="PROSITE" id="PS50850">
    <property type="entry name" value="MFS"/>
    <property type="match status" value="1"/>
</dbReference>
<feature type="transmembrane region" description="Helical" evidence="6">
    <location>
        <begin position="138"/>
        <end position="160"/>
    </location>
</feature>
<feature type="transmembrane region" description="Helical" evidence="6">
    <location>
        <begin position="276"/>
        <end position="296"/>
    </location>
</feature>
<evidence type="ECO:0000256" key="3">
    <source>
        <dbReference type="ARBA" id="ARBA00022692"/>
    </source>
</evidence>
<dbReference type="EMBL" id="MCGN01000001">
    <property type="protein sequence ID" value="ORZ02369.1"/>
    <property type="molecule type" value="Genomic_DNA"/>
</dbReference>
<feature type="transmembrane region" description="Helical" evidence="6">
    <location>
        <begin position="402"/>
        <end position="421"/>
    </location>
</feature>
<proteinExistence type="predicted"/>
<dbReference type="FunFam" id="1.20.1250.20:FF:000034">
    <property type="entry name" value="MFS general substrate transporter"/>
    <property type="match status" value="1"/>
</dbReference>
<dbReference type="InterPro" id="IPR036259">
    <property type="entry name" value="MFS_trans_sf"/>
</dbReference>
<feature type="transmembrane region" description="Helical" evidence="6">
    <location>
        <begin position="340"/>
        <end position="360"/>
    </location>
</feature>
<feature type="transmembrane region" description="Helical" evidence="6">
    <location>
        <begin position="172"/>
        <end position="193"/>
    </location>
</feature>
<evidence type="ECO:0000256" key="6">
    <source>
        <dbReference type="SAM" id="Phobius"/>
    </source>
</evidence>
<dbReference type="PANTHER" id="PTHR43791">
    <property type="entry name" value="PERMEASE-RELATED"/>
    <property type="match status" value="1"/>
</dbReference>
<evidence type="ECO:0000256" key="5">
    <source>
        <dbReference type="ARBA" id="ARBA00023136"/>
    </source>
</evidence>
<feature type="transmembrane region" description="Helical" evidence="6">
    <location>
        <begin position="205"/>
        <end position="227"/>
    </location>
</feature>
<organism evidence="8 9">
    <name type="scientific">Syncephalastrum racemosum</name>
    <name type="common">Filamentous fungus</name>
    <dbReference type="NCBI Taxonomy" id="13706"/>
    <lineage>
        <taxon>Eukaryota</taxon>
        <taxon>Fungi</taxon>
        <taxon>Fungi incertae sedis</taxon>
        <taxon>Mucoromycota</taxon>
        <taxon>Mucoromycotina</taxon>
        <taxon>Mucoromycetes</taxon>
        <taxon>Mucorales</taxon>
        <taxon>Syncephalastraceae</taxon>
        <taxon>Syncephalastrum</taxon>
    </lineage>
</organism>
<evidence type="ECO:0000313" key="9">
    <source>
        <dbReference type="Proteomes" id="UP000242180"/>
    </source>
</evidence>
<dbReference type="GO" id="GO:0016020">
    <property type="term" value="C:membrane"/>
    <property type="evidence" value="ECO:0007669"/>
    <property type="project" value="UniProtKB-SubCell"/>
</dbReference>
<evidence type="ECO:0000256" key="4">
    <source>
        <dbReference type="ARBA" id="ARBA00022989"/>
    </source>
</evidence>
<evidence type="ECO:0000256" key="1">
    <source>
        <dbReference type="ARBA" id="ARBA00004141"/>
    </source>
</evidence>
<evidence type="ECO:0000259" key="7">
    <source>
        <dbReference type="PROSITE" id="PS50850"/>
    </source>
</evidence>
<feature type="transmembrane region" description="Helical" evidence="6">
    <location>
        <begin position="46"/>
        <end position="64"/>
    </location>
</feature>
<dbReference type="InParanoid" id="A0A1X2HS30"/>
<keyword evidence="5 6" id="KW-0472">Membrane</keyword>
<keyword evidence="9" id="KW-1185">Reference proteome</keyword>
<sequence>MAEIKVDEKIERDVEHDVQELEGEDSFIPPDKKEERKLLWKLDRRIIPYIGILYLCSFLDRVNIGNAKVAGLTEQIDITDSQYNWSLSIFFIGYIIFEVPSNLMLKFIGPSRWISIVMMAWGVTMAAMAAVHNGAGLLASRFFLGITEAGLFPGCIFYLTLWYTRKEQATRLAFFFGCSTLAGAFGGVLAYGIMQMEGLRGLHGWQWIFIIEAIPTLLFACLTYFVLPDFPETAKRFLNAREREIIIRRLREDAGPSTETHFSWKQLRAAFLDWKVYMHAAGYICSVTPLYSLSMFLPSIIQGMGFTSLKAQAMSAPPYAFACAATILTAFHADHKRERGLHIAVPGLLGMVGYILLVTLKDKGPVALYISTCITATGVFGQIPAMLSWFSNNIGGHTKRGVATAIIVSLGNIGGAIGGQVYRADDGPHYVRGHTICACLMAGAVVIALIFKFLLHRINKKRENLSPEEYAAACKGEDLCDLHPDFRYIT</sequence>
<accession>A0A1X2HS30</accession>
<dbReference type="STRING" id="13706.A0A1X2HS30"/>